<feature type="domain" description="SCP" evidence="4">
    <location>
        <begin position="53"/>
        <end position="184"/>
    </location>
</feature>
<dbReference type="SMART" id="SM00198">
    <property type="entry name" value="SCP"/>
    <property type="match status" value="1"/>
</dbReference>
<dbReference type="SUPFAM" id="SSF55797">
    <property type="entry name" value="PR-1-like"/>
    <property type="match status" value="1"/>
</dbReference>
<dbReference type="InterPro" id="IPR035940">
    <property type="entry name" value="CAP_sf"/>
</dbReference>
<evidence type="ECO:0000313" key="6">
    <source>
        <dbReference type="Proteomes" id="UP001454036"/>
    </source>
</evidence>
<dbReference type="InterPro" id="IPR002413">
    <property type="entry name" value="V5_allergen-like"/>
</dbReference>
<evidence type="ECO:0000256" key="3">
    <source>
        <dbReference type="SAM" id="SignalP"/>
    </source>
</evidence>
<reference evidence="5 6" key="1">
    <citation type="submission" date="2024-01" db="EMBL/GenBank/DDBJ databases">
        <title>The complete chloroplast genome sequence of Lithospermum erythrorhizon: insights into the phylogenetic relationship among Boraginaceae species and the maternal lineages of purple gromwells.</title>
        <authorList>
            <person name="Okada T."/>
            <person name="Watanabe K."/>
        </authorList>
    </citation>
    <scope>NUCLEOTIDE SEQUENCE [LARGE SCALE GENOMIC DNA]</scope>
</reference>
<dbReference type="CDD" id="cd05381">
    <property type="entry name" value="CAP_PR-1"/>
    <property type="match status" value="1"/>
</dbReference>
<dbReference type="Gene3D" id="3.40.33.10">
    <property type="entry name" value="CAP"/>
    <property type="match status" value="1"/>
</dbReference>
<keyword evidence="2" id="KW-0568">Pathogenesis-related protein</keyword>
<keyword evidence="3" id="KW-0732">Signal</keyword>
<dbReference type="PANTHER" id="PTHR10334">
    <property type="entry name" value="CYSTEINE-RICH SECRETORY PROTEIN-RELATED"/>
    <property type="match status" value="1"/>
</dbReference>
<evidence type="ECO:0000256" key="2">
    <source>
        <dbReference type="ARBA" id="ARBA00023265"/>
    </source>
</evidence>
<dbReference type="AlphaFoldDB" id="A0AAV3P987"/>
<feature type="signal peptide" evidence="3">
    <location>
        <begin position="1"/>
        <end position="23"/>
    </location>
</feature>
<dbReference type="InterPro" id="IPR001283">
    <property type="entry name" value="CRISP-related"/>
</dbReference>
<dbReference type="PROSITE" id="PS01010">
    <property type="entry name" value="CRISP_2"/>
    <property type="match status" value="1"/>
</dbReference>
<evidence type="ECO:0000259" key="4">
    <source>
        <dbReference type="SMART" id="SM00198"/>
    </source>
</evidence>
<protein>
    <submittedName>
        <fullName evidence="5">Defense/immunity protein</fullName>
    </submittedName>
</protein>
<sequence length="188" mass="21381">MGSILGFLQAPLLLLLLLVACHCHPCISIQDSKTEVSSQNLHRRLLSSTTPKKQVHQYLMAHNKVRAQLKLPKLQWSEKLARYANSWAHQLSADCELRHSNTDYGENLFWGTGTDWKLGDAVVAWATEKVYYNHSSNSCIHNQECLHYTQLVWKQSRKVGCARVTCNGDTIISCNYYPHGNVVGERPF</sequence>
<dbReference type="GO" id="GO:0005576">
    <property type="term" value="C:extracellular region"/>
    <property type="evidence" value="ECO:0007669"/>
    <property type="project" value="InterPro"/>
</dbReference>
<name>A0AAV3P987_LITER</name>
<dbReference type="PRINTS" id="PR00838">
    <property type="entry name" value="V5ALLERGEN"/>
</dbReference>
<comment type="function">
    <text evidence="1">Probably involved in the defense reaction of plants against pathogens.</text>
</comment>
<feature type="chain" id="PRO_5043595789" evidence="3">
    <location>
        <begin position="24"/>
        <end position="188"/>
    </location>
</feature>
<evidence type="ECO:0000256" key="1">
    <source>
        <dbReference type="ARBA" id="ARBA00003143"/>
    </source>
</evidence>
<dbReference type="Pfam" id="PF00188">
    <property type="entry name" value="CAP"/>
    <property type="match status" value="1"/>
</dbReference>
<dbReference type="InterPro" id="IPR014044">
    <property type="entry name" value="CAP_dom"/>
</dbReference>
<keyword evidence="2" id="KW-0611">Plant defense</keyword>
<evidence type="ECO:0000313" key="5">
    <source>
        <dbReference type="EMBL" id="GAA0146840.1"/>
    </source>
</evidence>
<dbReference type="FunFam" id="3.40.33.10:FF:000004">
    <property type="entry name" value="CAP, cysteine-rich secretory protein, antigen 5"/>
    <property type="match status" value="1"/>
</dbReference>
<dbReference type="Proteomes" id="UP001454036">
    <property type="component" value="Unassembled WGS sequence"/>
</dbReference>
<gene>
    <name evidence="5" type="ORF">LIER_06698</name>
</gene>
<accession>A0AAV3P987</accession>
<dbReference type="InterPro" id="IPR018244">
    <property type="entry name" value="Allrgn_V5/Tpx1_CS"/>
</dbReference>
<comment type="caution">
    <text evidence="5">The sequence shown here is derived from an EMBL/GenBank/DDBJ whole genome shotgun (WGS) entry which is preliminary data.</text>
</comment>
<organism evidence="5 6">
    <name type="scientific">Lithospermum erythrorhizon</name>
    <name type="common">Purple gromwell</name>
    <name type="synonym">Lithospermum officinale var. erythrorhizon</name>
    <dbReference type="NCBI Taxonomy" id="34254"/>
    <lineage>
        <taxon>Eukaryota</taxon>
        <taxon>Viridiplantae</taxon>
        <taxon>Streptophyta</taxon>
        <taxon>Embryophyta</taxon>
        <taxon>Tracheophyta</taxon>
        <taxon>Spermatophyta</taxon>
        <taxon>Magnoliopsida</taxon>
        <taxon>eudicotyledons</taxon>
        <taxon>Gunneridae</taxon>
        <taxon>Pentapetalae</taxon>
        <taxon>asterids</taxon>
        <taxon>lamiids</taxon>
        <taxon>Boraginales</taxon>
        <taxon>Boraginaceae</taxon>
        <taxon>Boraginoideae</taxon>
        <taxon>Lithospermeae</taxon>
        <taxon>Lithospermum</taxon>
    </lineage>
</organism>
<dbReference type="PRINTS" id="PR00837">
    <property type="entry name" value="V5TPXLIKE"/>
</dbReference>
<dbReference type="EMBL" id="BAABME010000991">
    <property type="protein sequence ID" value="GAA0146840.1"/>
    <property type="molecule type" value="Genomic_DNA"/>
</dbReference>
<keyword evidence="6" id="KW-1185">Reference proteome</keyword>
<proteinExistence type="predicted"/>